<keyword evidence="2" id="KW-1185">Reference proteome</keyword>
<dbReference type="EMBL" id="KZ772800">
    <property type="protein sequence ID" value="PTQ30195.1"/>
    <property type="molecule type" value="Genomic_DNA"/>
</dbReference>
<sequence length="108" mass="12240">MYERKRTLLLYHDCTIQRTSARANYSASISPKYMQSICHLLFIDHCQNGPPPIASHDTCSKQGGRHCELCRWGRWLPTYSTTSILLPAAGDMWEGKPWSDSPAAVLDQ</sequence>
<gene>
    <name evidence="1" type="ORF">MARPO_0128s0018</name>
</gene>
<organism evidence="1 2">
    <name type="scientific">Marchantia polymorpha</name>
    <name type="common">Common liverwort</name>
    <name type="synonym">Marchantia aquatica</name>
    <dbReference type="NCBI Taxonomy" id="3197"/>
    <lineage>
        <taxon>Eukaryota</taxon>
        <taxon>Viridiplantae</taxon>
        <taxon>Streptophyta</taxon>
        <taxon>Embryophyta</taxon>
        <taxon>Marchantiophyta</taxon>
        <taxon>Marchantiopsida</taxon>
        <taxon>Marchantiidae</taxon>
        <taxon>Marchantiales</taxon>
        <taxon>Marchantiaceae</taxon>
        <taxon>Marchantia</taxon>
    </lineage>
</organism>
<dbReference type="AlphaFoldDB" id="A0A2R6W8K8"/>
<reference evidence="2" key="1">
    <citation type="journal article" date="2017" name="Cell">
        <title>Insights into land plant evolution garnered from the Marchantia polymorpha genome.</title>
        <authorList>
            <person name="Bowman J.L."/>
            <person name="Kohchi T."/>
            <person name="Yamato K.T."/>
            <person name="Jenkins J."/>
            <person name="Shu S."/>
            <person name="Ishizaki K."/>
            <person name="Yamaoka S."/>
            <person name="Nishihama R."/>
            <person name="Nakamura Y."/>
            <person name="Berger F."/>
            <person name="Adam C."/>
            <person name="Aki S.S."/>
            <person name="Althoff F."/>
            <person name="Araki T."/>
            <person name="Arteaga-Vazquez M.A."/>
            <person name="Balasubrmanian S."/>
            <person name="Barry K."/>
            <person name="Bauer D."/>
            <person name="Boehm C.R."/>
            <person name="Briginshaw L."/>
            <person name="Caballero-Perez J."/>
            <person name="Catarino B."/>
            <person name="Chen F."/>
            <person name="Chiyoda S."/>
            <person name="Chovatia M."/>
            <person name="Davies K.M."/>
            <person name="Delmans M."/>
            <person name="Demura T."/>
            <person name="Dierschke T."/>
            <person name="Dolan L."/>
            <person name="Dorantes-Acosta A.E."/>
            <person name="Eklund D.M."/>
            <person name="Florent S.N."/>
            <person name="Flores-Sandoval E."/>
            <person name="Fujiyama A."/>
            <person name="Fukuzawa H."/>
            <person name="Galik B."/>
            <person name="Grimanelli D."/>
            <person name="Grimwood J."/>
            <person name="Grossniklaus U."/>
            <person name="Hamada T."/>
            <person name="Haseloff J."/>
            <person name="Hetherington A.J."/>
            <person name="Higo A."/>
            <person name="Hirakawa Y."/>
            <person name="Hundley H.N."/>
            <person name="Ikeda Y."/>
            <person name="Inoue K."/>
            <person name="Inoue S.I."/>
            <person name="Ishida S."/>
            <person name="Jia Q."/>
            <person name="Kakita M."/>
            <person name="Kanazawa T."/>
            <person name="Kawai Y."/>
            <person name="Kawashima T."/>
            <person name="Kennedy M."/>
            <person name="Kinose K."/>
            <person name="Kinoshita T."/>
            <person name="Kohara Y."/>
            <person name="Koide E."/>
            <person name="Komatsu K."/>
            <person name="Kopischke S."/>
            <person name="Kubo M."/>
            <person name="Kyozuka J."/>
            <person name="Lagercrantz U."/>
            <person name="Lin S.S."/>
            <person name="Lindquist E."/>
            <person name="Lipzen A.M."/>
            <person name="Lu C.W."/>
            <person name="De Luna E."/>
            <person name="Martienssen R.A."/>
            <person name="Minamino N."/>
            <person name="Mizutani M."/>
            <person name="Mizutani M."/>
            <person name="Mochizuki N."/>
            <person name="Monte I."/>
            <person name="Mosher R."/>
            <person name="Nagasaki H."/>
            <person name="Nakagami H."/>
            <person name="Naramoto S."/>
            <person name="Nishitani K."/>
            <person name="Ohtani M."/>
            <person name="Okamoto T."/>
            <person name="Okumura M."/>
            <person name="Phillips J."/>
            <person name="Pollak B."/>
            <person name="Reinders A."/>
            <person name="Rovekamp M."/>
            <person name="Sano R."/>
            <person name="Sawa S."/>
            <person name="Schmid M.W."/>
            <person name="Shirakawa M."/>
            <person name="Solano R."/>
            <person name="Spunde A."/>
            <person name="Suetsugu N."/>
            <person name="Sugano S."/>
            <person name="Sugiyama A."/>
            <person name="Sun R."/>
            <person name="Suzuki Y."/>
            <person name="Takenaka M."/>
            <person name="Takezawa D."/>
            <person name="Tomogane H."/>
            <person name="Tsuzuki M."/>
            <person name="Ueda T."/>
            <person name="Umeda M."/>
            <person name="Ward J.M."/>
            <person name="Watanabe Y."/>
            <person name="Yazaki K."/>
            <person name="Yokoyama R."/>
            <person name="Yoshitake Y."/>
            <person name="Yotsui I."/>
            <person name="Zachgo S."/>
            <person name="Schmutz J."/>
        </authorList>
    </citation>
    <scope>NUCLEOTIDE SEQUENCE [LARGE SCALE GENOMIC DNA]</scope>
    <source>
        <strain evidence="2">Tak-1</strain>
    </source>
</reference>
<protein>
    <submittedName>
        <fullName evidence="1">Uncharacterized protein</fullName>
    </submittedName>
</protein>
<accession>A0A2R6W8K8</accession>
<evidence type="ECO:0000313" key="2">
    <source>
        <dbReference type="Proteomes" id="UP000244005"/>
    </source>
</evidence>
<name>A0A2R6W8K8_MARPO</name>
<dbReference type="Proteomes" id="UP000244005">
    <property type="component" value="Unassembled WGS sequence"/>
</dbReference>
<proteinExistence type="predicted"/>
<dbReference type="Gramene" id="Mp2g19030.1">
    <property type="protein sequence ID" value="Mp2g19030.1.cds1"/>
    <property type="gene ID" value="Mp2g19030"/>
</dbReference>
<evidence type="ECO:0000313" key="1">
    <source>
        <dbReference type="EMBL" id="PTQ30195.1"/>
    </source>
</evidence>